<dbReference type="Proteomes" id="UP000199263">
    <property type="component" value="Unassembled WGS sequence"/>
</dbReference>
<reference evidence="1 2" key="1">
    <citation type="submission" date="2016-10" db="EMBL/GenBank/DDBJ databases">
        <authorList>
            <person name="de Groot N.N."/>
        </authorList>
    </citation>
    <scope>NUCLEOTIDE SEQUENCE [LARGE SCALE GENOMIC DNA]</scope>
    <source>
        <strain evidence="1 2">DSM 12992</strain>
    </source>
</reference>
<dbReference type="EMBL" id="FOMG01000028">
    <property type="protein sequence ID" value="SFD26504.1"/>
    <property type="molecule type" value="Genomic_DNA"/>
</dbReference>
<evidence type="ECO:0000313" key="2">
    <source>
        <dbReference type="Proteomes" id="UP000199263"/>
    </source>
</evidence>
<accession>A0A1I1QWI0</accession>
<evidence type="ECO:0000313" key="1">
    <source>
        <dbReference type="EMBL" id="SFD26504.1"/>
    </source>
</evidence>
<dbReference type="AlphaFoldDB" id="A0A1I1QWI0"/>
<gene>
    <name evidence="1" type="ORF">SAMN05421842_12815</name>
</gene>
<proteinExistence type="predicted"/>
<organism evidence="1 2">
    <name type="scientific">Clostridium uliginosum</name>
    <dbReference type="NCBI Taxonomy" id="119641"/>
    <lineage>
        <taxon>Bacteria</taxon>
        <taxon>Bacillati</taxon>
        <taxon>Bacillota</taxon>
        <taxon>Clostridia</taxon>
        <taxon>Eubacteriales</taxon>
        <taxon>Clostridiaceae</taxon>
        <taxon>Clostridium</taxon>
    </lineage>
</organism>
<keyword evidence="2" id="KW-1185">Reference proteome</keyword>
<name>A0A1I1QWI0_9CLOT</name>
<protein>
    <submittedName>
        <fullName evidence="1">Uncharacterized protein</fullName>
    </submittedName>
</protein>
<sequence>MTKEVSEINLEEIMLKFSTYHGLITHFCK</sequence>